<feature type="region of interest" description="Disordered" evidence="5">
    <location>
        <begin position="25"/>
        <end position="56"/>
    </location>
</feature>
<dbReference type="PROSITE" id="PS51128">
    <property type="entry name" value="ZF_DKSA_2"/>
    <property type="match status" value="1"/>
</dbReference>
<evidence type="ECO:0000256" key="3">
    <source>
        <dbReference type="ARBA" id="ARBA00022833"/>
    </source>
</evidence>
<evidence type="ECO:0000313" key="7">
    <source>
        <dbReference type="EMBL" id="OHA02513.1"/>
    </source>
</evidence>
<dbReference type="AlphaFoldDB" id="A0A1G2KT49"/>
<evidence type="ECO:0000256" key="5">
    <source>
        <dbReference type="SAM" id="MobiDB-lite"/>
    </source>
</evidence>
<keyword evidence="1" id="KW-0479">Metal-binding</keyword>
<protein>
    <recommendedName>
        <fullName evidence="6">Zinc finger DksA/TraR C4-type domain-containing protein</fullName>
    </recommendedName>
</protein>
<feature type="domain" description="Zinc finger DksA/TraR C4-type" evidence="6">
    <location>
        <begin position="91"/>
        <end position="114"/>
    </location>
</feature>
<gene>
    <name evidence="7" type="ORF">A3C16_01305</name>
</gene>
<dbReference type="PANTHER" id="PTHR33823">
    <property type="entry name" value="RNA POLYMERASE-BINDING TRANSCRIPTION FACTOR DKSA-RELATED"/>
    <property type="match status" value="1"/>
</dbReference>
<dbReference type="Pfam" id="PF01258">
    <property type="entry name" value="zf-dskA_traR"/>
    <property type="match status" value="1"/>
</dbReference>
<dbReference type="PANTHER" id="PTHR33823:SF5">
    <property type="entry name" value="DNAK SUPPRESSOR PROTEIN"/>
    <property type="match status" value="1"/>
</dbReference>
<accession>A0A1G2KT49</accession>
<name>A0A1G2KT49_9BACT</name>
<evidence type="ECO:0000256" key="1">
    <source>
        <dbReference type="ARBA" id="ARBA00022723"/>
    </source>
</evidence>
<dbReference type="InterPro" id="IPR000962">
    <property type="entry name" value="Znf_DskA_TraR"/>
</dbReference>
<dbReference type="EMBL" id="MHQL01000033">
    <property type="protein sequence ID" value="OHA02513.1"/>
    <property type="molecule type" value="Genomic_DNA"/>
</dbReference>
<feature type="compositionally biased region" description="Basic and acidic residues" evidence="5">
    <location>
        <begin position="28"/>
        <end position="38"/>
    </location>
</feature>
<organism evidence="7 8">
    <name type="scientific">Candidatus Sungbacteria bacterium RIFCSPHIGHO2_02_FULL_51_29</name>
    <dbReference type="NCBI Taxonomy" id="1802273"/>
    <lineage>
        <taxon>Bacteria</taxon>
        <taxon>Candidatus Sungiibacteriota</taxon>
    </lineage>
</organism>
<evidence type="ECO:0000259" key="6">
    <source>
        <dbReference type="Pfam" id="PF01258"/>
    </source>
</evidence>
<keyword evidence="2" id="KW-0863">Zinc-finger</keyword>
<dbReference type="Gene3D" id="1.20.120.910">
    <property type="entry name" value="DksA, coiled-coil domain"/>
    <property type="match status" value="1"/>
</dbReference>
<evidence type="ECO:0000313" key="8">
    <source>
        <dbReference type="Proteomes" id="UP000177811"/>
    </source>
</evidence>
<evidence type="ECO:0000256" key="4">
    <source>
        <dbReference type="PROSITE-ProRule" id="PRU00510"/>
    </source>
</evidence>
<keyword evidence="3" id="KW-0862">Zinc</keyword>
<evidence type="ECO:0000256" key="2">
    <source>
        <dbReference type="ARBA" id="ARBA00022771"/>
    </source>
</evidence>
<dbReference type="GO" id="GO:0008270">
    <property type="term" value="F:zinc ion binding"/>
    <property type="evidence" value="ECO:0007669"/>
    <property type="project" value="UniProtKB-KW"/>
</dbReference>
<dbReference type="Proteomes" id="UP000177811">
    <property type="component" value="Unassembled WGS sequence"/>
</dbReference>
<feature type="zinc finger region" description="dksA C4-type" evidence="4">
    <location>
        <begin position="96"/>
        <end position="120"/>
    </location>
</feature>
<proteinExistence type="predicted"/>
<comment type="caution">
    <text evidence="7">The sequence shown here is derived from an EMBL/GenBank/DDBJ whole genome shotgun (WGS) entry which is preliminary data.</text>
</comment>
<sequence length="122" mass="13735">MDQSTLSELKKKLLAEKALLEAELSSFAKKDPESRTDWETPTPDVGQGEESVPPDDLADKFEEYENLVSREQPLETRLNEVTRALSRIEEGGYGTCRVCKKPIPQERLEANPAAMTDMEHAE</sequence>
<reference evidence="7 8" key="1">
    <citation type="journal article" date="2016" name="Nat. Commun.">
        <title>Thousands of microbial genomes shed light on interconnected biogeochemical processes in an aquifer system.</title>
        <authorList>
            <person name="Anantharaman K."/>
            <person name="Brown C.T."/>
            <person name="Hug L.A."/>
            <person name="Sharon I."/>
            <person name="Castelle C.J."/>
            <person name="Probst A.J."/>
            <person name="Thomas B.C."/>
            <person name="Singh A."/>
            <person name="Wilkins M.J."/>
            <person name="Karaoz U."/>
            <person name="Brodie E.L."/>
            <person name="Williams K.H."/>
            <person name="Hubbard S.S."/>
            <person name="Banfield J.F."/>
        </authorList>
    </citation>
    <scope>NUCLEOTIDE SEQUENCE [LARGE SCALE GENOMIC DNA]</scope>
</reference>